<proteinExistence type="predicted"/>
<feature type="repeat" description="ANK" evidence="3">
    <location>
        <begin position="192"/>
        <end position="224"/>
    </location>
</feature>
<name>A0A7H8QUA1_TALRU</name>
<organism evidence="4 5">
    <name type="scientific">Talaromyces rugulosus</name>
    <name type="common">Penicillium rugulosum</name>
    <dbReference type="NCBI Taxonomy" id="121627"/>
    <lineage>
        <taxon>Eukaryota</taxon>
        <taxon>Fungi</taxon>
        <taxon>Dikarya</taxon>
        <taxon>Ascomycota</taxon>
        <taxon>Pezizomycotina</taxon>
        <taxon>Eurotiomycetes</taxon>
        <taxon>Eurotiomycetidae</taxon>
        <taxon>Eurotiales</taxon>
        <taxon>Trichocomaceae</taxon>
        <taxon>Talaromyces</taxon>
        <taxon>Talaromyces sect. Islandici</taxon>
    </lineage>
</organism>
<dbReference type="PROSITE" id="PS50088">
    <property type="entry name" value="ANK_REPEAT"/>
    <property type="match status" value="3"/>
</dbReference>
<accession>A0A7H8QUA1</accession>
<dbReference type="OrthoDB" id="444631at2759"/>
<keyword evidence="2 3" id="KW-0040">ANK repeat</keyword>
<dbReference type="PROSITE" id="PS50297">
    <property type="entry name" value="ANK_REP_REGION"/>
    <property type="match status" value="3"/>
</dbReference>
<dbReference type="KEGG" id="trg:TRUGW13939_04702"/>
<dbReference type="RefSeq" id="XP_035343762.1">
    <property type="nucleotide sequence ID" value="XM_035487869.1"/>
</dbReference>
<feature type="repeat" description="ANK" evidence="3">
    <location>
        <begin position="154"/>
        <end position="186"/>
    </location>
</feature>
<dbReference type="InterPro" id="IPR002110">
    <property type="entry name" value="Ankyrin_rpt"/>
</dbReference>
<keyword evidence="5" id="KW-1185">Reference proteome</keyword>
<gene>
    <name evidence="4" type="ORF">TRUGW13939_04702</name>
</gene>
<sequence length="744" mass="83787">MDGSYRLARPEGMARQKPCLTKLPVELLWDIASYMSIREVSFFMRTNKKFSETLYPQIIKQAIQEDDKIHKSTVNLRSAAMKDNLGVFEEILAQTKAALLTDNSIKGGEYDQDDPVYKTNTVHEATIFYKPIYLQKILAKGVDVNVLDERDLSAGNTAIQLAAKYNRLENMKVLIDFGANVNDQVNGNHQVPNWTPLHRATARRNFEMVKFLISAGADTSVRMGSNLDTTILIRALKWTKGLQLILGMHKFEEPVLTDALTHAVRDMTDFYHPAVCLIKAGGIPHYQLLCIACKRESMPTFQSVELIAKYATADDRDEGNLTALHEVMHGNIAHVVARTIPDIVNAEGRHGYTPLQYLYGVYWPSQLREVAADPCLQQRRSDIALALIQKGARLDFVLGPYKRNVIFFACDMGHDLVVEYLLDKDEMLAESRDTLGNTPLHMAASSWDDNTLDCMGRLLEAGADVHAQNDQGQTALHCTSSPILNPHAPPRTYLDVDYTCEKVVALTDSYADIFLRGTRDWSLTPRTPLVEAIFTSNIVSAEVLVKKATLLLPQSKQSQNNIPDKREIRKYLTEALHASVENGYMDFFNRMLQSDTECSLEDLAPNGDNIFHCLARGAIANLSIALAMVVGWRILGYKMPPDWDYPFQGTDYTAQGRPQRHFHYLADQICQETKLLPLALEKNAAGYSAFDLYKQAFPTVNWEAILEKVQTSLSKGVDVFMPNNPYQNTVDLTEDYDMWTRDGL</sequence>
<dbReference type="PANTHER" id="PTHR24198:SF165">
    <property type="entry name" value="ANKYRIN REPEAT-CONTAINING PROTEIN-RELATED"/>
    <property type="match status" value="1"/>
</dbReference>
<dbReference type="SUPFAM" id="SSF48403">
    <property type="entry name" value="Ankyrin repeat"/>
    <property type="match status" value="1"/>
</dbReference>
<evidence type="ECO:0000256" key="3">
    <source>
        <dbReference type="PROSITE-ProRule" id="PRU00023"/>
    </source>
</evidence>
<dbReference type="Pfam" id="PF12796">
    <property type="entry name" value="Ank_2"/>
    <property type="match status" value="2"/>
</dbReference>
<dbReference type="PANTHER" id="PTHR24198">
    <property type="entry name" value="ANKYRIN REPEAT AND PROTEIN KINASE DOMAIN-CONTAINING PROTEIN"/>
    <property type="match status" value="1"/>
</dbReference>
<dbReference type="AlphaFoldDB" id="A0A7H8QUA1"/>
<keyword evidence="1" id="KW-0677">Repeat</keyword>
<dbReference type="GeneID" id="55992202"/>
<evidence type="ECO:0000256" key="1">
    <source>
        <dbReference type="ARBA" id="ARBA00022737"/>
    </source>
</evidence>
<evidence type="ECO:0000313" key="5">
    <source>
        <dbReference type="Proteomes" id="UP000509510"/>
    </source>
</evidence>
<evidence type="ECO:0000313" key="4">
    <source>
        <dbReference type="EMBL" id="QKX57584.1"/>
    </source>
</evidence>
<reference evidence="5" key="1">
    <citation type="submission" date="2020-06" db="EMBL/GenBank/DDBJ databases">
        <title>A chromosome-scale genome assembly of Talaromyces rugulosus W13939.</title>
        <authorList>
            <person name="Wang B."/>
            <person name="Guo L."/>
            <person name="Ye K."/>
            <person name="Wang L."/>
        </authorList>
    </citation>
    <scope>NUCLEOTIDE SEQUENCE [LARGE SCALE GENOMIC DNA]</scope>
    <source>
        <strain evidence="5">W13939</strain>
    </source>
</reference>
<evidence type="ECO:0000256" key="2">
    <source>
        <dbReference type="ARBA" id="ARBA00023043"/>
    </source>
</evidence>
<dbReference type="EMBL" id="CP055899">
    <property type="protein sequence ID" value="QKX57584.1"/>
    <property type="molecule type" value="Genomic_DNA"/>
</dbReference>
<dbReference type="SMART" id="SM00248">
    <property type="entry name" value="ANK"/>
    <property type="match status" value="6"/>
</dbReference>
<protein>
    <submittedName>
        <fullName evidence="4">Uncharacterized protein</fullName>
    </submittedName>
</protein>
<dbReference type="InterPro" id="IPR036770">
    <property type="entry name" value="Ankyrin_rpt-contain_sf"/>
</dbReference>
<dbReference type="Proteomes" id="UP000509510">
    <property type="component" value="Chromosome II"/>
</dbReference>
<feature type="repeat" description="ANK" evidence="3">
    <location>
        <begin position="435"/>
        <end position="470"/>
    </location>
</feature>
<dbReference type="Gene3D" id="1.25.40.20">
    <property type="entry name" value="Ankyrin repeat-containing domain"/>
    <property type="match status" value="2"/>
</dbReference>